<name>A0ACC2W178_9TREE</name>
<organism evidence="1 2">
    <name type="scientific">Naganishia cerealis</name>
    <dbReference type="NCBI Taxonomy" id="610337"/>
    <lineage>
        <taxon>Eukaryota</taxon>
        <taxon>Fungi</taxon>
        <taxon>Dikarya</taxon>
        <taxon>Basidiomycota</taxon>
        <taxon>Agaricomycotina</taxon>
        <taxon>Tremellomycetes</taxon>
        <taxon>Filobasidiales</taxon>
        <taxon>Filobasidiaceae</taxon>
        <taxon>Naganishia</taxon>
    </lineage>
</organism>
<accession>A0ACC2W178</accession>
<reference evidence="1" key="1">
    <citation type="submission" date="2023-04" db="EMBL/GenBank/DDBJ databases">
        <title>Draft Genome sequencing of Naganishia species isolated from polar environments using Oxford Nanopore Technology.</title>
        <authorList>
            <person name="Leo P."/>
            <person name="Venkateswaran K."/>
        </authorList>
    </citation>
    <scope>NUCLEOTIDE SEQUENCE</scope>
    <source>
        <strain evidence="1">MNA-CCFEE 5261</strain>
    </source>
</reference>
<comment type="caution">
    <text evidence="1">The sequence shown here is derived from an EMBL/GenBank/DDBJ whole genome shotgun (WGS) entry which is preliminary data.</text>
</comment>
<protein>
    <submittedName>
        <fullName evidence="1">Uncharacterized protein</fullName>
    </submittedName>
</protein>
<evidence type="ECO:0000313" key="1">
    <source>
        <dbReference type="EMBL" id="KAJ9105141.1"/>
    </source>
</evidence>
<gene>
    <name evidence="1" type="ORF">QFC19_003599</name>
</gene>
<dbReference type="Proteomes" id="UP001241377">
    <property type="component" value="Unassembled WGS sequence"/>
</dbReference>
<proteinExistence type="predicted"/>
<sequence length="262" mass="29594">MTQARALERLKQPFRSPMINDDKLRLLLRPSTNHSELATSSTTDSASSYTQLEGVVDQQQITVQNQTGPQYLHSERIVTERLASSFSSPFSSPFKDIDLSPSASAGSSVAYLAKKRTVKAIVHPKEDHTSSRISLSGEIAELERRKQILRQAIKIQRDPQEQHLRELVSQWKQAGRDIVEILYPIVPHPETQGHSNRIATSSWGTAPNDASSCGYETTQRTQEDAEVEDLKDWNYGAMMLSLQVDPQLLDWDEEAEDWEMQC</sequence>
<evidence type="ECO:0000313" key="2">
    <source>
        <dbReference type="Proteomes" id="UP001241377"/>
    </source>
</evidence>
<dbReference type="EMBL" id="JASBWR010000035">
    <property type="protein sequence ID" value="KAJ9105141.1"/>
    <property type="molecule type" value="Genomic_DNA"/>
</dbReference>
<keyword evidence="2" id="KW-1185">Reference proteome</keyword>